<accession>A0A0L0VNK5</accession>
<evidence type="ECO:0000313" key="1">
    <source>
        <dbReference type="EMBL" id="KNF00590.1"/>
    </source>
</evidence>
<reference evidence="2" key="1">
    <citation type="submission" date="2014-03" db="EMBL/GenBank/DDBJ databases">
        <title>The Genome Sequence of Puccinia striiformis f. sp. tritici PST-78.</title>
        <authorList>
            <consortium name="The Broad Institute Genome Sequencing Platform"/>
            <person name="Cuomo C."/>
            <person name="Hulbert S."/>
            <person name="Chen X."/>
            <person name="Walker B."/>
            <person name="Young S.K."/>
            <person name="Zeng Q."/>
            <person name="Gargeya S."/>
            <person name="Fitzgerald M."/>
            <person name="Haas B."/>
            <person name="Abouelleil A."/>
            <person name="Alvarado L."/>
            <person name="Arachchi H.M."/>
            <person name="Berlin A.M."/>
            <person name="Chapman S.B."/>
            <person name="Goldberg J."/>
            <person name="Griggs A."/>
            <person name="Gujja S."/>
            <person name="Hansen M."/>
            <person name="Howarth C."/>
            <person name="Imamovic A."/>
            <person name="Larimer J."/>
            <person name="McCowan C."/>
            <person name="Montmayeur A."/>
            <person name="Murphy C."/>
            <person name="Neiman D."/>
            <person name="Pearson M."/>
            <person name="Priest M."/>
            <person name="Roberts A."/>
            <person name="Saif S."/>
            <person name="Shea T."/>
            <person name="Sisk P."/>
            <person name="Sykes S."/>
            <person name="Wortman J."/>
            <person name="Nusbaum C."/>
            <person name="Birren B."/>
        </authorList>
    </citation>
    <scope>NUCLEOTIDE SEQUENCE [LARGE SCALE GENOMIC DNA]</scope>
    <source>
        <strain evidence="2">race PST-78</strain>
    </source>
</reference>
<evidence type="ECO:0000313" key="2">
    <source>
        <dbReference type="Proteomes" id="UP000054564"/>
    </source>
</evidence>
<dbReference type="PANTHER" id="PTHR33069:SF3">
    <property type="entry name" value="DYNEIN HEAVY CHAIN TAIL DOMAIN-CONTAINING PROTEIN"/>
    <property type="match status" value="1"/>
</dbReference>
<dbReference type="PANTHER" id="PTHR33069">
    <property type="entry name" value="CHROMOSOME 7, WHOLE GENOME SHOTGUN SEQUENCE-RELATED"/>
    <property type="match status" value="1"/>
</dbReference>
<comment type="caution">
    <text evidence="1">The sequence shown here is derived from an EMBL/GenBank/DDBJ whole genome shotgun (WGS) entry which is preliminary data.</text>
</comment>
<dbReference type="EMBL" id="AJIL01000036">
    <property type="protein sequence ID" value="KNF00590.1"/>
    <property type="molecule type" value="Genomic_DNA"/>
</dbReference>
<sequence>MADPEESTSSQTELDQTLKETTESIKSVIINATPDGTRDHYLKRCKKFTSARLVDCLSYFISQVDGRFRCGADFIKESKLSSLHPANPEHQSTASWLRMLILVHTSWFSDSASKAIQRFQSQGSDFDFIQDKWEDQLSSFNNSLETLSNLTHLAISHGDPLSKQAVELYKFIIPLVKLTRTFTNKITKRNPKKLPFRLDTELNSETLSQLYENASRISDDFRSFVQALSDNHYRISTVDGQAEMRKRVLGIRHHLDSTLFFLVLYLVPLPAQTDRSQPRSDFKTWFSMFHEAWQLSTSNLLAAIEDRPGLAGQR</sequence>
<organism evidence="1 2">
    <name type="scientific">Puccinia striiformis f. sp. tritici PST-78</name>
    <dbReference type="NCBI Taxonomy" id="1165861"/>
    <lineage>
        <taxon>Eukaryota</taxon>
        <taxon>Fungi</taxon>
        <taxon>Dikarya</taxon>
        <taxon>Basidiomycota</taxon>
        <taxon>Pucciniomycotina</taxon>
        <taxon>Pucciniomycetes</taxon>
        <taxon>Pucciniales</taxon>
        <taxon>Pucciniaceae</taxon>
        <taxon>Puccinia</taxon>
    </lineage>
</organism>
<gene>
    <name evidence="1" type="ORF">PSTG_06284</name>
</gene>
<dbReference type="Proteomes" id="UP000054564">
    <property type="component" value="Unassembled WGS sequence"/>
</dbReference>
<keyword evidence="2" id="KW-1185">Reference proteome</keyword>
<name>A0A0L0VNK5_9BASI</name>
<proteinExistence type="predicted"/>
<dbReference type="AlphaFoldDB" id="A0A0L0VNK5"/>
<protein>
    <submittedName>
        <fullName evidence="1">Uncharacterized protein</fullName>
    </submittedName>
</protein>